<reference evidence="2 3" key="1">
    <citation type="journal article" date="2007" name="Nature">
        <title>Evolution of genes and genomes on the Drosophila phylogeny.</title>
        <authorList>
            <consortium name="Drosophila 12 Genomes Consortium"/>
            <person name="Clark A.G."/>
            <person name="Eisen M.B."/>
            <person name="Smith D.R."/>
            <person name="Bergman C.M."/>
            <person name="Oliver B."/>
            <person name="Markow T.A."/>
            <person name="Kaufman T.C."/>
            <person name="Kellis M."/>
            <person name="Gelbart W."/>
            <person name="Iyer V.N."/>
            <person name="Pollard D.A."/>
            <person name="Sackton T.B."/>
            <person name="Larracuente A.M."/>
            <person name="Singh N.D."/>
            <person name="Abad J.P."/>
            <person name="Abt D.N."/>
            <person name="Adryan B."/>
            <person name="Aguade M."/>
            <person name="Akashi H."/>
            <person name="Anderson W.W."/>
            <person name="Aquadro C.F."/>
            <person name="Ardell D.H."/>
            <person name="Arguello R."/>
            <person name="Artieri C.G."/>
            <person name="Barbash D.A."/>
            <person name="Barker D."/>
            <person name="Barsanti P."/>
            <person name="Batterham P."/>
            <person name="Batzoglou S."/>
            <person name="Begun D."/>
            <person name="Bhutkar A."/>
            <person name="Blanco E."/>
            <person name="Bosak S.A."/>
            <person name="Bradley R.K."/>
            <person name="Brand A.D."/>
            <person name="Brent M.R."/>
            <person name="Brooks A.N."/>
            <person name="Brown R.H."/>
            <person name="Butlin R.K."/>
            <person name="Caggese C."/>
            <person name="Calvi B.R."/>
            <person name="Bernardo de Carvalho A."/>
            <person name="Caspi A."/>
            <person name="Castrezana S."/>
            <person name="Celniker S.E."/>
            <person name="Chang J.L."/>
            <person name="Chapple C."/>
            <person name="Chatterji S."/>
            <person name="Chinwalla A."/>
            <person name="Civetta A."/>
            <person name="Clifton S.W."/>
            <person name="Comeron J.M."/>
            <person name="Costello J.C."/>
            <person name="Coyne J.A."/>
            <person name="Daub J."/>
            <person name="David R.G."/>
            <person name="Delcher A.L."/>
            <person name="Delehaunty K."/>
            <person name="Do C.B."/>
            <person name="Ebling H."/>
            <person name="Edwards K."/>
            <person name="Eickbush T."/>
            <person name="Evans J.D."/>
            <person name="Filipski A."/>
            <person name="Findeiss S."/>
            <person name="Freyhult E."/>
            <person name="Fulton L."/>
            <person name="Fulton R."/>
            <person name="Garcia A.C."/>
            <person name="Gardiner A."/>
            <person name="Garfield D.A."/>
            <person name="Garvin B.E."/>
            <person name="Gibson G."/>
            <person name="Gilbert D."/>
            <person name="Gnerre S."/>
            <person name="Godfrey J."/>
            <person name="Good R."/>
            <person name="Gotea V."/>
            <person name="Gravely B."/>
            <person name="Greenberg A.J."/>
            <person name="Griffiths-Jones S."/>
            <person name="Gross S."/>
            <person name="Guigo R."/>
            <person name="Gustafson E.A."/>
            <person name="Haerty W."/>
            <person name="Hahn M.W."/>
            <person name="Halligan D.L."/>
            <person name="Halpern A.L."/>
            <person name="Halter G.M."/>
            <person name="Han M.V."/>
            <person name="Heger A."/>
            <person name="Hillier L."/>
            <person name="Hinrichs A.S."/>
            <person name="Holmes I."/>
            <person name="Hoskins R.A."/>
            <person name="Hubisz M.J."/>
            <person name="Hultmark D."/>
            <person name="Huntley M.A."/>
            <person name="Jaffe D.B."/>
            <person name="Jagadeeshan S."/>
            <person name="Jeck W.R."/>
            <person name="Johnson J."/>
            <person name="Jones C.D."/>
            <person name="Jordan W.C."/>
            <person name="Karpen G.H."/>
            <person name="Kataoka E."/>
            <person name="Keightley P.D."/>
            <person name="Kheradpour P."/>
            <person name="Kirkness E.F."/>
            <person name="Koerich L.B."/>
            <person name="Kristiansen K."/>
            <person name="Kudrna D."/>
            <person name="Kulathinal R.J."/>
            <person name="Kumar S."/>
            <person name="Kwok R."/>
            <person name="Lander E."/>
            <person name="Langley C.H."/>
            <person name="Lapoint R."/>
            <person name="Lazzaro B.P."/>
            <person name="Lee S.J."/>
            <person name="Levesque L."/>
            <person name="Li R."/>
            <person name="Lin C.F."/>
            <person name="Lin M.F."/>
            <person name="Lindblad-Toh K."/>
            <person name="Llopart A."/>
            <person name="Long M."/>
            <person name="Low L."/>
            <person name="Lozovsky E."/>
            <person name="Lu J."/>
            <person name="Luo M."/>
            <person name="Machado C.A."/>
            <person name="Makalowski W."/>
            <person name="Marzo M."/>
            <person name="Matsuda M."/>
            <person name="Matzkin L."/>
            <person name="McAllister B."/>
            <person name="McBride C.S."/>
            <person name="McKernan B."/>
            <person name="McKernan K."/>
            <person name="Mendez-Lago M."/>
            <person name="Minx P."/>
            <person name="Mollenhauer M.U."/>
            <person name="Montooth K."/>
            <person name="Mount S.M."/>
            <person name="Mu X."/>
            <person name="Myers E."/>
            <person name="Negre B."/>
            <person name="Newfeld S."/>
            <person name="Nielsen R."/>
            <person name="Noor M.A."/>
            <person name="O'Grady P."/>
            <person name="Pachter L."/>
            <person name="Papaceit M."/>
            <person name="Parisi M.J."/>
            <person name="Parisi M."/>
            <person name="Parts L."/>
            <person name="Pedersen J.S."/>
            <person name="Pesole G."/>
            <person name="Phillippy A.M."/>
            <person name="Ponting C.P."/>
            <person name="Pop M."/>
            <person name="Porcelli D."/>
            <person name="Powell J.R."/>
            <person name="Prohaska S."/>
            <person name="Pruitt K."/>
            <person name="Puig M."/>
            <person name="Quesneville H."/>
            <person name="Ram K.R."/>
            <person name="Rand D."/>
            <person name="Rasmussen M.D."/>
            <person name="Reed L.K."/>
            <person name="Reenan R."/>
            <person name="Reily A."/>
            <person name="Remington K.A."/>
            <person name="Rieger T.T."/>
            <person name="Ritchie M.G."/>
            <person name="Robin C."/>
            <person name="Rogers Y.H."/>
            <person name="Rohde C."/>
            <person name="Rozas J."/>
            <person name="Rubenfield M.J."/>
            <person name="Ruiz A."/>
            <person name="Russo S."/>
            <person name="Salzberg S.L."/>
            <person name="Sanchez-Gracia A."/>
            <person name="Saranga D.J."/>
            <person name="Sato H."/>
            <person name="Schaeffer S.W."/>
            <person name="Schatz M.C."/>
            <person name="Schlenke T."/>
            <person name="Schwartz R."/>
            <person name="Segarra C."/>
            <person name="Singh R.S."/>
            <person name="Sirot L."/>
            <person name="Sirota M."/>
            <person name="Sisneros N.B."/>
            <person name="Smith C.D."/>
            <person name="Smith T.F."/>
            <person name="Spieth J."/>
            <person name="Stage D.E."/>
            <person name="Stark A."/>
            <person name="Stephan W."/>
            <person name="Strausberg R.L."/>
            <person name="Strempel S."/>
            <person name="Sturgill D."/>
            <person name="Sutton G."/>
            <person name="Sutton G.G."/>
            <person name="Tao W."/>
            <person name="Teichmann S."/>
            <person name="Tobari Y.N."/>
            <person name="Tomimura Y."/>
            <person name="Tsolas J.M."/>
            <person name="Valente V.L."/>
            <person name="Venter E."/>
            <person name="Venter J.C."/>
            <person name="Vicario S."/>
            <person name="Vieira F.G."/>
            <person name="Vilella A.J."/>
            <person name="Villasante A."/>
            <person name="Walenz B."/>
            <person name="Wang J."/>
            <person name="Wasserman M."/>
            <person name="Watts T."/>
            <person name="Wilson D."/>
            <person name="Wilson R.K."/>
            <person name="Wing R.A."/>
            <person name="Wolfner M.F."/>
            <person name="Wong A."/>
            <person name="Wong G.K."/>
            <person name="Wu C.I."/>
            <person name="Wu G."/>
            <person name="Yamamoto D."/>
            <person name="Yang H.P."/>
            <person name="Yang S.P."/>
            <person name="Yorke J.A."/>
            <person name="Yoshida K."/>
            <person name="Zdobnov E."/>
            <person name="Zhang P."/>
            <person name="Zhang Y."/>
            <person name="Zimin A.V."/>
            <person name="Baldwin J."/>
            <person name="Abdouelleil A."/>
            <person name="Abdulkadir J."/>
            <person name="Abebe A."/>
            <person name="Abera B."/>
            <person name="Abreu J."/>
            <person name="Acer S.C."/>
            <person name="Aftuck L."/>
            <person name="Alexander A."/>
            <person name="An P."/>
            <person name="Anderson E."/>
            <person name="Anderson S."/>
            <person name="Arachi H."/>
            <person name="Azer M."/>
            <person name="Bachantsang P."/>
            <person name="Barry A."/>
            <person name="Bayul T."/>
            <person name="Berlin A."/>
            <person name="Bessette D."/>
            <person name="Bloom T."/>
            <person name="Blye J."/>
            <person name="Boguslavskiy L."/>
            <person name="Bonnet C."/>
            <person name="Boukhgalter B."/>
            <person name="Bourzgui I."/>
            <person name="Brown A."/>
            <person name="Cahill P."/>
            <person name="Channer S."/>
            <person name="Cheshatsang Y."/>
            <person name="Chuda L."/>
            <person name="Citroen M."/>
            <person name="Collymore A."/>
            <person name="Cooke P."/>
            <person name="Costello M."/>
            <person name="D'Aco K."/>
            <person name="Daza R."/>
            <person name="De Haan G."/>
            <person name="DeGray S."/>
            <person name="DeMaso C."/>
            <person name="Dhargay N."/>
            <person name="Dooley K."/>
            <person name="Dooley E."/>
            <person name="Doricent M."/>
            <person name="Dorje P."/>
            <person name="Dorjee K."/>
            <person name="Dupes A."/>
            <person name="Elong R."/>
            <person name="Falk J."/>
            <person name="Farina A."/>
            <person name="Faro S."/>
            <person name="Ferguson D."/>
            <person name="Fisher S."/>
            <person name="Foley C.D."/>
            <person name="Franke A."/>
            <person name="Friedrich D."/>
            <person name="Gadbois L."/>
            <person name="Gearin G."/>
            <person name="Gearin C.R."/>
            <person name="Giannoukos G."/>
            <person name="Goode T."/>
            <person name="Graham J."/>
            <person name="Grandbois E."/>
            <person name="Grewal S."/>
            <person name="Gyaltsen K."/>
            <person name="Hafez N."/>
            <person name="Hagos B."/>
            <person name="Hall J."/>
            <person name="Henson C."/>
            <person name="Hollinger A."/>
            <person name="Honan T."/>
            <person name="Huard M.D."/>
            <person name="Hughes L."/>
            <person name="Hurhula B."/>
            <person name="Husby M.E."/>
            <person name="Kamat A."/>
            <person name="Kanga B."/>
            <person name="Kashin S."/>
            <person name="Khazanovich D."/>
            <person name="Kisner P."/>
            <person name="Lance K."/>
            <person name="Lara M."/>
            <person name="Lee W."/>
            <person name="Lennon N."/>
            <person name="Letendre F."/>
            <person name="LeVine R."/>
            <person name="Lipovsky A."/>
            <person name="Liu X."/>
            <person name="Liu J."/>
            <person name="Liu S."/>
            <person name="Lokyitsang T."/>
            <person name="Lokyitsang Y."/>
            <person name="Lubonja R."/>
            <person name="Lui A."/>
            <person name="MacDonald P."/>
            <person name="Magnisalis V."/>
            <person name="Maru K."/>
            <person name="Matthews C."/>
            <person name="McCusker W."/>
            <person name="McDonough S."/>
            <person name="Mehta T."/>
            <person name="Meldrim J."/>
            <person name="Meneus L."/>
            <person name="Mihai O."/>
            <person name="Mihalev A."/>
            <person name="Mihova T."/>
            <person name="Mittelman R."/>
            <person name="Mlenga V."/>
            <person name="Montmayeur A."/>
            <person name="Mulrain L."/>
            <person name="Navidi A."/>
            <person name="Naylor J."/>
            <person name="Negash T."/>
            <person name="Nguyen T."/>
            <person name="Nguyen N."/>
            <person name="Nicol R."/>
            <person name="Norbu C."/>
            <person name="Norbu N."/>
            <person name="Novod N."/>
            <person name="O'Neill B."/>
            <person name="Osman S."/>
            <person name="Markiewicz E."/>
            <person name="Oyono O.L."/>
            <person name="Patti C."/>
            <person name="Phunkhang P."/>
            <person name="Pierre F."/>
            <person name="Priest M."/>
            <person name="Raghuraman S."/>
            <person name="Rege F."/>
            <person name="Reyes R."/>
            <person name="Rise C."/>
            <person name="Rogov P."/>
            <person name="Ross K."/>
            <person name="Ryan E."/>
            <person name="Settipalli S."/>
            <person name="Shea T."/>
            <person name="Sherpa N."/>
            <person name="Shi L."/>
            <person name="Shih D."/>
            <person name="Sparrow T."/>
            <person name="Spaulding J."/>
            <person name="Stalker J."/>
            <person name="Stange-Thomann N."/>
            <person name="Stavropoulos S."/>
            <person name="Stone C."/>
            <person name="Strader C."/>
            <person name="Tesfaye S."/>
            <person name="Thomson T."/>
            <person name="Thoulutsang Y."/>
            <person name="Thoulutsang D."/>
            <person name="Topham K."/>
            <person name="Topping I."/>
            <person name="Tsamla T."/>
            <person name="Vassiliev H."/>
            <person name="Vo A."/>
            <person name="Wangchuk T."/>
            <person name="Wangdi T."/>
            <person name="Weiand M."/>
            <person name="Wilkinson J."/>
            <person name="Wilson A."/>
            <person name="Yadav S."/>
            <person name="Young G."/>
            <person name="Yu Q."/>
            <person name="Zembek L."/>
            <person name="Zhong D."/>
            <person name="Zimmer A."/>
            <person name="Zwirko Z."/>
            <person name="Jaffe D.B."/>
            <person name="Alvarez P."/>
            <person name="Brockman W."/>
            <person name="Butler J."/>
            <person name="Chin C."/>
            <person name="Gnerre S."/>
            <person name="Grabherr M."/>
            <person name="Kleber M."/>
            <person name="Mauceli E."/>
            <person name="MacCallum I."/>
        </authorList>
    </citation>
    <scope>NUCLEOTIDE SEQUENCE [LARGE SCALE GENOMIC DNA]</scope>
    <source>
        <strain evidence="3">white501</strain>
    </source>
</reference>
<dbReference type="AlphaFoldDB" id="B4QG44"/>
<keyword evidence="1" id="KW-0732">Signal</keyword>
<dbReference type="OMA" id="PMENSKV"/>
<organism evidence="2 3">
    <name type="scientific">Drosophila simulans</name>
    <name type="common">Fruit fly</name>
    <dbReference type="NCBI Taxonomy" id="7240"/>
    <lineage>
        <taxon>Eukaryota</taxon>
        <taxon>Metazoa</taxon>
        <taxon>Ecdysozoa</taxon>
        <taxon>Arthropoda</taxon>
        <taxon>Hexapoda</taxon>
        <taxon>Insecta</taxon>
        <taxon>Pterygota</taxon>
        <taxon>Neoptera</taxon>
        <taxon>Endopterygota</taxon>
        <taxon>Diptera</taxon>
        <taxon>Brachycera</taxon>
        <taxon>Muscomorpha</taxon>
        <taxon>Ephydroidea</taxon>
        <taxon>Drosophilidae</taxon>
        <taxon>Drosophila</taxon>
        <taxon>Sophophora</taxon>
    </lineage>
</organism>
<name>B4QG44_DROSI</name>
<protein>
    <submittedName>
        <fullName evidence="2">GD11600</fullName>
    </submittedName>
</protein>
<evidence type="ECO:0000313" key="3">
    <source>
        <dbReference type="Proteomes" id="UP000000304"/>
    </source>
</evidence>
<proteinExistence type="predicted"/>
<dbReference type="Proteomes" id="UP000000304">
    <property type="component" value="Chromosome 2R"/>
</dbReference>
<evidence type="ECO:0000313" key="2">
    <source>
        <dbReference type="EMBL" id="EDX08080.1"/>
    </source>
</evidence>
<feature type="chain" id="PRO_5002820284" evidence="1">
    <location>
        <begin position="37"/>
        <end position="127"/>
    </location>
</feature>
<feature type="signal peptide" evidence="1">
    <location>
        <begin position="1"/>
        <end position="36"/>
    </location>
</feature>
<gene>
    <name evidence="2" type="primary">Dsim\GD11600</name>
    <name evidence="2" type="ORF">Dsim_GD11600</name>
</gene>
<sequence length="127" mass="13792">MIISMWMMSISRGSWDSSSLWSLVLILACLASTTTSTSVSNAGYVDNGNMKAIRQIPMENGKVLLGTETLLRSFMGAEQRGLLRTKIDKRDSIHSFSRGSTKRKSSSSLGFCSAAKASFTGSLVIWS</sequence>
<evidence type="ECO:0000256" key="1">
    <source>
        <dbReference type="SAM" id="SignalP"/>
    </source>
</evidence>
<keyword evidence="3" id="KW-1185">Reference proteome</keyword>
<dbReference type="EMBL" id="CM000362">
    <property type="protein sequence ID" value="EDX08080.1"/>
    <property type="molecule type" value="Genomic_DNA"/>
</dbReference>
<dbReference type="HOGENOM" id="CLU_1972819_0_0_1"/>
<accession>B4QG44</accession>